<feature type="region of interest" description="Disordered" evidence="10">
    <location>
        <begin position="168"/>
        <end position="204"/>
    </location>
</feature>
<evidence type="ECO:0000256" key="7">
    <source>
        <dbReference type="ARBA" id="ARBA00022927"/>
    </source>
</evidence>
<dbReference type="PROSITE" id="PS52015">
    <property type="entry name" value="TONB_CTD"/>
    <property type="match status" value="1"/>
</dbReference>
<feature type="domain" description="TonB C-terminal" evidence="12">
    <location>
        <begin position="282"/>
        <end position="369"/>
    </location>
</feature>
<dbReference type="InterPro" id="IPR006260">
    <property type="entry name" value="TonB/TolA_C"/>
</dbReference>
<evidence type="ECO:0000256" key="11">
    <source>
        <dbReference type="SAM" id="Phobius"/>
    </source>
</evidence>
<name>A0A4Z0QAE8_9BACT</name>
<dbReference type="OrthoDB" id="1112758at2"/>
<evidence type="ECO:0000313" key="13">
    <source>
        <dbReference type="EMBL" id="TGE26705.1"/>
    </source>
</evidence>
<keyword evidence="9 11" id="KW-0472">Membrane</keyword>
<dbReference type="InterPro" id="IPR041916">
    <property type="entry name" value="Anti_sigma_zinc_sf"/>
</dbReference>
<dbReference type="InterPro" id="IPR051045">
    <property type="entry name" value="TonB-dependent_transducer"/>
</dbReference>
<evidence type="ECO:0000256" key="2">
    <source>
        <dbReference type="ARBA" id="ARBA00006555"/>
    </source>
</evidence>
<dbReference type="PANTHER" id="PTHR33446:SF2">
    <property type="entry name" value="PROTEIN TONB"/>
    <property type="match status" value="1"/>
</dbReference>
<dbReference type="NCBIfam" id="TIGR01352">
    <property type="entry name" value="tonB_Cterm"/>
    <property type="match status" value="1"/>
</dbReference>
<dbReference type="GO" id="GO:0055085">
    <property type="term" value="P:transmembrane transport"/>
    <property type="evidence" value="ECO:0007669"/>
    <property type="project" value="InterPro"/>
</dbReference>
<evidence type="ECO:0000256" key="5">
    <source>
        <dbReference type="ARBA" id="ARBA00022519"/>
    </source>
</evidence>
<dbReference type="GO" id="GO:0031992">
    <property type="term" value="F:energy transducer activity"/>
    <property type="evidence" value="ECO:0007669"/>
    <property type="project" value="TreeGrafter"/>
</dbReference>
<dbReference type="Pfam" id="PF13490">
    <property type="entry name" value="zf-HC2"/>
    <property type="match status" value="1"/>
</dbReference>
<sequence>MRPANQPPVPPLLPAPDAAGHLPLPLLRQYVAGALPAAEQHRVEAHTLDCPRCAEVLEGLELTDAASTDQALMELQQRLRQRVAQAEVPQRAFRAWQAVAAVLLLLLASTAVWWGLRRPAAPVAESAPVAMQLPKVADNAATAPVTTPPEAETAPEAPAVASAPVLTEPAAPAPVAPRPELPRRASRTARRAAAPAVASVPDSPAEVSGTMAAADQAPAVALQTAPANAAAPEAATESKALVDTVGAPAGAIAKSKQILTEERVARKSALPPVPTLSPQPAGGYARLREYLRREGMYRPELPVQQLSGTVRVKFTVTAAGKLENFQIVRSMRADYDAEAIRLLCEGPTWQPGTANGRRADQVVEINISF</sequence>
<comment type="similarity">
    <text evidence="2">Belongs to the TonB family.</text>
</comment>
<reference evidence="13 14" key="1">
    <citation type="submission" date="2019-04" db="EMBL/GenBank/DDBJ databases">
        <authorList>
            <person name="Feng G."/>
            <person name="Zhang J."/>
            <person name="Zhu H."/>
        </authorList>
    </citation>
    <scope>NUCLEOTIDE SEQUENCE [LARGE SCALE GENOMIC DNA]</scope>
    <source>
        <strain evidence="13 14">9PBR-1</strain>
    </source>
</reference>
<feature type="compositionally biased region" description="Low complexity" evidence="10">
    <location>
        <begin position="191"/>
        <end position="204"/>
    </location>
</feature>
<evidence type="ECO:0000313" key="14">
    <source>
        <dbReference type="Proteomes" id="UP000298471"/>
    </source>
</evidence>
<proteinExistence type="inferred from homology"/>
<dbReference type="InterPro" id="IPR037682">
    <property type="entry name" value="TonB_C"/>
</dbReference>
<gene>
    <name evidence="13" type="ORF">E5K02_18180</name>
</gene>
<keyword evidence="14" id="KW-1185">Reference proteome</keyword>
<dbReference type="Proteomes" id="UP000298471">
    <property type="component" value="Unassembled WGS sequence"/>
</dbReference>
<evidence type="ECO:0000256" key="8">
    <source>
        <dbReference type="ARBA" id="ARBA00022989"/>
    </source>
</evidence>
<dbReference type="Gene3D" id="3.30.1150.10">
    <property type="match status" value="1"/>
</dbReference>
<dbReference type="GO" id="GO:0015031">
    <property type="term" value="P:protein transport"/>
    <property type="evidence" value="ECO:0007669"/>
    <property type="project" value="UniProtKB-KW"/>
</dbReference>
<evidence type="ECO:0000256" key="1">
    <source>
        <dbReference type="ARBA" id="ARBA00004383"/>
    </source>
</evidence>
<keyword evidence="3" id="KW-0813">Transport</keyword>
<feature type="transmembrane region" description="Helical" evidence="11">
    <location>
        <begin position="95"/>
        <end position="116"/>
    </location>
</feature>
<keyword evidence="4" id="KW-1003">Cell membrane</keyword>
<keyword evidence="6 11" id="KW-0812">Transmembrane</keyword>
<evidence type="ECO:0000259" key="12">
    <source>
        <dbReference type="PROSITE" id="PS52015"/>
    </source>
</evidence>
<dbReference type="AlphaFoldDB" id="A0A4Z0QAE8"/>
<evidence type="ECO:0000256" key="4">
    <source>
        <dbReference type="ARBA" id="ARBA00022475"/>
    </source>
</evidence>
<evidence type="ECO:0000256" key="9">
    <source>
        <dbReference type="ARBA" id="ARBA00023136"/>
    </source>
</evidence>
<dbReference type="EMBL" id="SRMB01000003">
    <property type="protein sequence ID" value="TGE26705.1"/>
    <property type="molecule type" value="Genomic_DNA"/>
</dbReference>
<evidence type="ECO:0000256" key="10">
    <source>
        <dbReference type="SAM" id="MobiDB-lite"/>
    </source>
</evidence>
<keyword evidence="8 11" id="KW-1133">Transmembrane helix</keyword>
<dbReference type="PANTHER" id="PTHR33446">
    <property type="entry name" value="PROTEIN TONB-RELATED"/>
    <property type="match status" value="1"/>
</dbReference>
<dbReference type="Gene3D" id="1.10.10.1320">
    <property type="entry name" value="Anti-sigma factor, zinc-finger domain"/>
    <property type="match status" value="1"/>
</dbReference>
<evidence type="ECO:0000256" key="6">
    <source>
        <dbReference type="ARBA" id="ARBA00022692"/>
    </source>
</evidence>
<comment type="caution">
    <text evidence="13">The sequence shown here is derived from an EMBL/GenBank/DDBJ whole genome shotgun (WGS) entry which is preliminary data.</text>
</comment>
<dbReference type="GO" id="GO:0098797">
    <property type="term" value="C:plasma membrane protein complex"/>
    <property type="evidence" value="ECO:0007669"/>
    <property type="project" value="TreeGrafter"/>
</dbReference>
<keyword evidence="7" id="KW-0653">Protein transport</keyword>
<comment type="subcellular location">
    <subcellularLocation>
        <location evidence="1">Cell inner membrane</location>
        <topology evidence="1">Single-pass membrane protein</topology>
        <orientation evidence="1">Periplasmic side</orientation>
    </subcellularLocation>
</comment>
<protein>
    <submittedName>
        <fullName evidence="13">TonB family protein</fullName>
    </submittedName>
</protein>
<dbReference type="InterPro" id="IPR027383">
    <property type="entry name" value="Znf_put"/>
</dbReference>
<keyword evidence="5" id="KW-0997">Cell inner membrane</keyword>
<accession>A0A4Z0QAE8</accession>
<dbReference type="SUPFAM" id="SSF74653">
    <property type="entry name" value="TolA/TonB C-terminal domain"/>
    <property type="match status" value="1"/>
</dbReference>
<organism evidence="13 14">
    <name type="scientific">Hymenobacter metallicola</name>
    <dbReference type="NCBI Taxonomy" id="2563114"/>
    <lineage>
        <taxon>Bacteria</taxon>
        <taxon>Pseudomonadati</taxon>
        <taxon>Bacteroidota</taxon>
        <taxon>Cytophagia</taxon>
        <taxon>Cytophagales</taxon>
        <taxon>Hymenobacteraceae</taxon>
        <taxon>Hymenobacter</taxon>
    </lineage>
</organism>
<feature type="region of interest" description="Disordered" evidence="10">
    <location>
        <begin position="140"/>
        <end position="159"/>
    </location>
</feature>
<evidence type="ECO:0000256" key="3">
    <source>
        <dbReference type="ARBA" id="ARBA00022448"/>
    </source>
</evidence>
<dbReference type="Pfam" id="PF03544">
    <property type="entry name" value="TonB_C"/>
    <property type="match status" value="1"/>
</dbReference>